<name>A0A9P9WRC3_9PEZI</name>
<dbReference type="AlphaFoldDB" id="A0A9P9WRC3"/>
<sequence length="685" mass="74203">MLIPSKSLAGFLAISPLVNGFWRMSCGIIQTGRIDPMVNPGSIAAHAHKVSGASNFGFSNTYDDLLSSRCTSCEIQDDKSAYWTPQLYYQHTNGSFQEVPNGGHTVYYLGRGDNRTNIEPFPPGFRMLSGDSSARSNDTVTMTYSTARIRGRLRSDRVSFACLDSSGPMKEQNYLFRTDCDYGLRAQIQFQSCWDGRDYQPDNSHVAYMSQIDNGVCPPTHPRQLIHLFFEVLYGVNDIQKTPGGRFVFANGDTTGFGFHGDFMNGWDQQTLASAVAQCVNNDSLNGVISKCPPLAKSQTPYFSTNCPERPPLVNEPVHGMLDRLPGCNNVTSGPERAPAVTCPTQPSTNAAPQDSGKTMFEPSIGTTLNSSWVYAGCAAELNNQRTLATFTFSSDTMSIESCTATCRQKGYRLAGLEYSRECWCANSLSSGASFMAAADCNSTPKMICSGNQTQWCGAPNLLTIWNDTSSVVGTSKTIVYNGCYSEINGRLLNKDSYANSTVSVDQCAAYCQAKNYAFAGMEYAGECYCGNIPPPKTLAADEKSCNMPCKGNPSQTCGGSSRISVWNNTLYVPPHNVATVSISGRAVYNYLACYKEGTSGRALANGMSTSDAKSMTVESCAAFCAAKGYKFMGTEWEQECYCNNDGPISGAIKADEADCSMLCKGDNTEFCGGSSRISIYRAAQ</sequence>
<dbReference type="PANTHER" id="PTHR43662:SF3">
    <property type="entry name" value="DOMAIN PROTEIN, PUTATIVE (AFU_ORTHOLOGUE AFUA_6G11970)-RELATED"/>
    <property type="match status" value="1"/>
</dbReference>
<dbReference type="Pfam" id="PF09362">
    <property type="entry name" value="DUF1996"/>
    <property type="match status" value="1"/>
</dbReference>
<evidence type="ECO:0000259" key="2">
    <source>
        <dbReference type="PROSITE" id="PS51212"/>
    </source>
</evidence>
<dbReference type="PROSITE" id="PS51212">
    <property type="entry name" value="WSC"/>
    <property type="match status" value="3"/>
</dbReference>
<feature type="domain" description="WSC" evidence="2">
    <location>
        <begin position="588"/>
        <end position="684"/>
    </location>
</feature>
<keyword evidence="4" id="KW-1185">Reference proteome</keyword>
<organism evidence="3 4">
    <name type="scientific">Neoarthrinium moseri</name>
    <dbReference type="NCBI Taxonomy" id="1658444"/>
    <lineage>
        <taxon>Eukaryota</taxon>
        <taxon>Fungi</taxon>
        <taxon>Dikarya</taxon>
        <taxon>Ascomycota</taxon>
        <taxon>Pezizomycotina</taxon>
        <taxon>Sordariomycetes</taxon>
        <taxon>Xylariomycetidae</taxon>
        <taxon>Amphisphaeriales</taxon>
        <taxon>Apiosporaceae</taxon>
        <taxon>Neoarthrinium</taxon>
    </lineage>
</organism>
<dbReference type="PANTHER" id="PTHR43662">
    <property type="match status" value="1"/>
</dbReference>
<feature type="compositionally biased region" description="Polar residues" evidence="1">
    <location>
        <begin position="343"/>
        <end position="357"/>
    </location>
</feature>
<dbReference type="EMBL" id="JAFIMR010000007">
    <property type="protein sequence ID" value="KAI1876417.1"/>
    <property type="molecule type" value="Genomic_DNA"/>
</dbReference>
<dbReference type="Proteomes" id="UP000829685">
    <property type="component" value="Unassembled WGS sequence"/>
</dbReference>
<evidence type="ECO:0000313" key="4">
    <source>
        <dbReference type="Proteomes" id="UP000829685"/>
    </source>
</evidence>
<dbReference type="Pfam" id="PF01822">
    <property type="entry name" value="WSC"/>
    <property type="match status" value="3"/>
</dbReference>
<proteinExistence type="predicted"/>
<evidence type="ECO:0000313" key="3">
    <source>
        <dbReference type="EMBL" id="KAI1876417.1"/>
    </source>
</evidence>
<gene>
    <name evidence="3" type="ORF">JX265_003943</name>
</gene>
<reference evidence="3" key="1">
    <citation type="submission" date="2021-03" db="EMBL/GenBank/DDBJ databases">
        <title>Revisited historic fungal species revealed as producer of novel bioactive compounds through whole genome sequencing and comparative genomics.</title>
        <authorList>
            <person name="Vignolle G.A."/>
            <person name="Hochenegger N."/>
            <person name="Mach R.L."/>
            <person name="Mach-Aigner A.R."/>
            <person name="Javad Rahimi M."/>
            <person name="Salim K.A."/>
            <person name="Chan C.M."/>
            <person name="Lim L.B.L."/>
            <person name="Cai F."/>
            <person name="Druzhinina I.S."/>
            <person name="U'Ren J.M."/>
            <person name="Derntl C."/>
        </authorList>
    </citation>
    <scope>NUCLEOTIDE SEQUENCE</scope>
    <source>
        <strain evidence="3">TUCIM 5799</strain>
    </source>
</reference>
<dbReference type="SMART" id="SM00321">
    <property type="entry name" value="WSC"/>
    <property type="match status" value="3"/>
</dbReference>
<feature type="region of interest" description="Disordered" evidence="1">
    <location>
        <begin position="336"/>
        <end position="357"/>
    </location>
</feature>
<evidence type="ECO:0000256" key="1">
    <source>
        <dbReference type="SAM" id="MobiDB-lite"/>
    </source>
</evidence>
<dbReference type="InterPro" id="IPR018535">
    <property type="entry name" value="DUF1996"/>
</dbReference>
<feature type="domain" description="WSC" evidence="2">
    <location>
        <begin position="372"/>
        <end position="469"/>
    </location>
</feature>
<protein>
    <recommendedName>
        <fullName evidence="2">WSC domain-containing protein</fullName>
    </recommendedName>
</protein>
<comment type="caution">
    <text evidence="3">The sequence shown here is derived from an EMBL/GenBank/DDBJ whole genome shotgun (WGS) entry which is preliminary data.</text>
</comment>
<dbReference type="InterPro" id="IPR002889">
    <property type="entry name" value="WSC_carb-bd"/>
</dbReference>
<feature type="domain" description="WSC" evidence="2">
    <location>
        <begin position="478"/>
        <end position="570"/>
    </location>
</feature>
<accession>A0A9P9WRC3</accession>